<reference evidence="1" key="1">
    <citation type="journal article" date="2014" name="Int. J. Syst. Evol. Microbiol.">
        <title>Complete genome sequence of Corynebacterium casei LMG S-19264T (=DSM 44701T), isolated from a smear-ripened cheese.</title>
        <authorList>
            <consortium name="US DOE Joint Genome Institute (JGI-PGF)"/>
            <person name="Walter F."/>
            <person name="Albersmeier A."/>
            <person name="Kalinowski J."/>
            <person name="Ruckert C."/>
        </authorList>
    </citation>
    <scope>NUCLEOTIDE SEQUENCE</scope>
    <source>
        <strain evidence="1">VKM B-2935</strain>
    </source>
</reference>
<dbReference type="RefSeq" id="WP_271196656.1">
    <property type="nucleotide sequence ID" value="NZ_BSFN01000011.1"/>
</dbReference>
<gene>
    <name evidence="1" type="ORF">GCM10017655_35330</name>
</gene>
<accession>A0A9W6KAG3</accession>
<keyword evidence="2" id="KW-1185">Reference proteome</keyword>
<protein>
    <submittedName>
        <fullName evidence="1">Uncharacterized protein</fullName>
    </submittedName>
</protein>
<dbReference type="Proteomes" id="UP001143328">
    <property type="component" value="Unassembled WGS sequence"/>
</dbReference>
<evidence type="ECO:0000313" key="1">
    <source>
        <dbReference type="EMBL" id="GLK90469.1"/>
    </source>
</evidence>
<dbReference type="AlphaFoldDB" id="A0A9W6KAG3"/>
<dbReference type="EMBL" id="BSFN01000011">
    <property type="protein sequence ID" value="GLK90469.1"/>
    <property type="molecule type" value="Genomic_DNA"/>
</dbReference>
<comment type="caution">
    <text evidence="1">The sequence shown here is derived from an EMBL/GenBank/DDBJ whole genome shotgun (WGS) entry which is preliminary data.</text>
</comment>
<proteinExistence type="predicted"/>
<name>A0A9W6KAG3_9PSED</name>
<evidence type="ECO:0000313" key="2">
    <source>
        <dbReference type="Proteomes" id="UP001143328"/>
    </source>
</evidence>
<reference evidence="1" key="2">
    <citation type="submission" date="2023-01" db="EMBL/GenBank/DDBJ databases">
        <authorList>
            <person name="Sun Q."/>
            <person name="Evtushenko L."/>
        </authorList>
    </citation>
    <scope>NUCLEOTIDE SEQUENCE</scope>
    <source>
        <strain evidence="1">VKM B-2935</strain>
    </source>
</reference>
<sequence>MVRIKGTIGAWPVDLAIELDAADWAHLATHLPTPAVAEPAKPNAPVASPSQDDKQWLVVQELIRSAGKIEGPTLLGELQALTGNASAAKRLLVRLRHSALVEVEAGADAPVYRWVG</sequence>
<organism evidence="1 2">
    <name type="scientific">Pseudomonas turukhanskensis</name>
    <dbReference type="NCBI Taxonomy" id="1806536"/>
    <lineage>
        <taxon>Bacteria</taxon>
        <taxon>Pseudomonadati</taxon>
        <taxon>Pseudomonadota</taxon>
        <taxon>Gammaproteobacteria</taxon>
        <taxon>Pseudomonadales</taxon>
        <taxon>Pseudomonadaceae</taxon>
        <taxon>Pseudomonas</taxon>
    </lineage>
</organism>